<dbReference type="AlphaFoldDB" id="A0A0E9WJQ4"/>
<reference evidence="1" key="2">
    <citation type="journal article" date="2015" name="Fish Shellfish Immunol.">
        <title>Early steps in the European eel (Anguilla anguilla)-Vibrio vulnificus interaction in the gills: Role of the RtxA13 toxin.</title>
        <authorList>
            <person name="Callol A."/>
            <person name="Pajuelo D."/>
            <person name="Ebbesson L."/>
            <person name="Teles M."/>
            <person name="MacKenzie S."/>
            <person name="Amaro C."/>
        </authorList>
    </citation>
    <scope>NUCLEOTIDE SEQUENCE</scope>
</reference>
<reference evidence="1" key="1">
    <citation type="submission" date="2014-11" db="EMBL/GenBank/DDBJ databases">
        <authorList>
            <person name="Amaro Gonzalez C."/>
        </authorList>
    </citation>
    <scope>NUCLEOTIDE SEQUENCE</scope>
</reference>
<dbReference type="EMBL" id="GBXM01018797">
    <property type="protein sequence ID" value="JAH89780.1"/>
    <property type="molecule type" value="Transcribed_RNA"/>
</dbReference>
<accession>A0A0E9WJQ4</accession>
<sequence>MFWDHSVLHLDPYGCCVSAGLPGRICVRLQKSPISQENHHHMGERRSTSHCYHVLSRALDSKSDNVHRYDLCLVLCNCCLQVLDPDVGGVWRRGGVSETLCAGPVSD</sequence>
<proteinExistence type="predicted"/>
<evidence type="ECO:0000313" key="1">
    <source>
        <dbReference type="EMBL" id="JAH89780.1"/>
    </source>
</evidence>
<protein>
    <submittedName>
        <fullName evidence="1">Uncharacterized protein</fullName>
    </submittedName>
</protein>
<name>A0A0E9WJQ4_ANGAN</name>
<organism evidence="1">
    <name type="scientific">Anguilla anguilla</name>
    <name type="common">European freshwater eel</name>
    <name type="synonym">Muraena anguilla</name>
    <dbReference type="NCBI Taxonomy" id="7936"/>
    <lineage>
        <taxon>Eukaryota</taxon>
        <taxon>Metazoa</taxon>
        <taxon>Chordata</taxon>
        <taxon>Craniata</taxon>
        <taxon>Vertebrata</taxon>
        <taxon>Euteleostomi</taxon>
        <taxon>Actinopterygii</taxon>
        <taxon>Neopterygii</taxon>
        <taxon>Teleostei</taxon>
        <taxon>Anguilliformes</taxon>
        <taxon>Anguillidae</taxon>
        <taxon>Anguilla</taxon>
    </lineage>
</organism>